<reference evidence="3 4" key="2">
    <citation type="submission" date="2019-01" db="EMBL/GenBank/DDBJ databases">
        <title>A chromosome length genome reference of the Java medaka (oryzias javanicus).</title>
        <authorList>
            <person name="Herpin A."/>
            <person name="Takehana Y."/>
            <person name="Naruse K."/>
            <person name="Ansai S."/>
            <person name="Kawaguchi M."/>
        </authorList>
    </citation>
    <scope>NUCLEOTIDE SEQUENCE [LARGE SCALE GENOMIC DNA]</scope>
    <source>
        <strain evidence="3">RS831</strain>
        <tissue evidence="3">Whole body</tissue>
    </source>
</reference>
<evidence type="ECO:0000313" key="3">
    <source>
        <dbReference type="EMBL" id="RVE70044.1"/>
    </source>
</evidence>
<feature type="compositionally biased region" description="Basic and acidic residues" evidence="1">
    <location>
        <begin position="315"/>
        <end position="327"/>
    </location>
</feature>
<feature type="region of interest" description="Disordered" evidence="1">
    <location>
        <begin position="315"/>
        <end position="339"/>
    </location>
</feature>
<gene>
    <name evidence="3" type="ORF">OJAV_G00084240</name>
</gene>
<dbReference type="GO" id="GO:0003779">
    <property type="term" value="F:actin binding"/>
    <property type="evidence" value="ECO:0007669"/>
    <property type="project" value="InterPro"/>
</dbReference>
<feature type="compositionally biased region" description="Low complexity" evidence="1">
    <location>
        <begin position="152"/>
        <end position="162"/>
    </location>
</feature>
<sequence length="339" mass="36181">MFNYLQESVLIREKTRELRLAVSGEAPAALERTRFQDAPPSTSTTGTSAPHTFSQLAATPPRLSGDQAGGRGALLSDICRGTKLRRVEYLHQSQQGAPSQEPRRTADRSVAPPPQKSRGGGASAGANRSTAESPSGPAQPTPKQRPIGDGSSGRSASTRGAAPRPPTLRGGNPAPTSSSSLAPPPPPYLIANGPVGGDPAPELPQRHNSLSNKRTAPLPGSHTPTRGPAPPPPSSPTPSQLGANRPRPPSEKAQVEAQPPLSWFRLRRRGNPPPRPPAPPPLLRRLLLPTVTDTPSPSVTRSFVDDFESRYSFHPLDDFPPPDEYRHFSKIYPSRGKQR</sequence>
<dbReference type="CDD" id="cd21762">
    <property type="entry name" value="WH2"/>
    <property type="match status" value="1"/>
</dbReference>
<dbReference type="OrthoDB" id="5877983at2759"/>
<keyword evidence="4" id="KW-1185">Reference proteome</keyword>
<dbReference type="SMART" id="SM00246">
    <property type="entry name" value="WH2"/>
    <property type="match status" value="1"/>
</dbReference>
<feature type="compositionally biased region" description="Pro residues" evidence="1">
    <location>
        <begin position="227"/>
        <end position="236"/>
    </location>
</feature>
<dbReference type="AlphaFoldDB" id="A0A437D5I8"/>
<feature type="region of interest" description="Disordered" evidence="1">
    <location>
        <begin position="30"/>
        <end position="70"/>
    </location>
</feature>
<feature type="compositionally biased region" description="Pro residues" evidence="1">
    <location>
        <begin position="271"/>
        <end position="282"/>
    </location>
</feature>
<feature type="compositionally biased region" description="Low complexity" evidence="1">
    <location>
        <begin position="39"/>
        <end position="52"/>
    </location>
</feature>
<feature type="region of interest" description="Disordered" evidence="1">
    <location>
        <begin position="91"/>
        <end position="283"/>
    </location>
</feature>
<feature type="domain" description="WH2" evidence="2">
    <location>
        <begin position="70"/>
        <end position="87"/>
    </location>
</feature>
<name>A0A437D5I8_ORYJA</name>
<proteinExistence type="predicted"/>
<dbReference type="InterPro" id="IPR003124">
    <property type="entry name" value="WH2_dom"/>
</dbReference>
<evidence type="ECO:0000313" key="4">
    <source>
        <dbReference type="Proteomes" id="UP000283210"/>
    </source>
</evidence>
<reference evidence="3 4" key="1">
    <citation type="submission" date="2018-11" db="EMBL/GenBank/DDBJ databases">
        <authorList>
            <person name="Lopez-Roques C."/>
            <person name="Donnadieu C."/>
            <person name="Bouchez O."/>
            <person name="Klopp C."/>
            <person name="Cabau C."/>
            <person name="Zahm M."/>
        </authorList>
    </citation>
    <scope>NUCLEOTIDE SEQUENCE [LARGE SCALE GENOMIC DNA]</scope>
    <source>
        <strain evidence="3">RS831</strain>
        <tissue evidence="3">Whole body</tissue>
    </source>
</reference>
<evidence type="ECO:0000259" key="2">
    <source>
        <dbReference type="PROSITE" id="PS51082"/>
    </source>
</evidence>
<protein>
    <recommendedName>
        <fullName evidence="2">WH2 domain-containing protein</fullName>
    </recommendedName>
</protein>
<dbReference type="Pfam" id="PF02205">
    <property type="entry name" value="WH2"/>
    <property type="match status" value="1"/>
</dbReference>
<organism evidence="3 4">
    <name type="scientific">Oryzias javanicus</name>
    <name type="common">Javanese ricefish</name>
    <name type="synonym">Aplocheilus javanicus</name>
    <dbReference type="NCBI Taxonomy" id="123683"/>
    <lineage>
        <taxon>Eukaryota</taxon>
        <taxon>Metazoa</taxon>
        <taxon>Chordata</taxon>
        <taxon>Craniata</taxon>
        <taxon>Vertebrata</taxon>
        <taxon>Euteleostomi</taxon>
        <taxon>Actinopterygii</taxon>
        <taxon>Neopterygii</taxon>
        <taxon>Teleostei</taxon>
        <taxon>Neoteleostei</taxon>
        <taxon>Acanthomorphata</taxon>
        <taxon>Ovalentaria</taxon>
        <taxon>Atherinomorphae</taxon>
        <taxon>Beloniformes</taxon>
        <taxon>Adrianichthyidae</taxon>
        <taxon>Oryziinae</taxon>
        <taxon>Oryzias</taxon>
    </lineage>
</organism>
<evidence type="ECO:0000256" key="1">
    <source>
        <dbReference type="SAM" id="MobiDB-lite"/>
    </source>
</evidence>
<dbReference type="Proteomes" id="UP000283210">
    <property type="component" value="Chromosome 8"/>
</dbReference>
<feature type="compositionally biased region" description="Polar residues" evidence="1">
    <location>
        <begin position="132"/>
        <end position="142"/>
    </location>
</feature>
<accession>A0A437D5I8</accession>
<dbReference type="PROSITE" id="PS51082">
    <property type="entry name" value="WH2"/>
    <property type="match status" value="1"/>
</dbReference>
<dbReference type="EMBL" id="CM012444">
    <property type="protein sequence ID" value="RVE70044.1"/>
    <property type="molecule type" value="Genomic_DNA"/>
</dbReference>